<feature type="domain" description="Gins51 C-terminal" evidence="2">
    <location>
        <begin position="220"/>
        <end position="264"/>
    </location>
</feature>
<evidence type="ECO:0000313" key="3">
    <source>
        <dbReference type="EMBL" id="WNY26789.1"/>
    </source>
</evidence>
<dbReference type="Pfam" id="PF22090">
    <property type="entry name" value="Gins51_C"/>
    <property type="match status" value="1"/>
</dbReference>
<reference evidence="3 4" key="1">
    <citation type="submission" date="2023-07" db="EMBL/GenBank/DDBJ databases">
        <title>Closed genome sequence of Methanosarcinaceae archaeon Am2.</title>
        <authorList>
            <person name="Poehlein A."/>
            <person name="Protasov E."/>
            <person name="Platt K."/>
            <person name="Reeh H."/>
            <person name="Daniel R."/>
            <person name="Brune A."/>
        </authorList>
    </citation>
    <scope>NUCLEOTIDE SEQUENCE [LARGE SCALE GENOMIC DNA]</scope>
    <source>
        <strain evidence="3 4">Am2</strain>
    </source>
</reference>
<feature type="compositionally biased region" description="Low complexity" evidence="1">
    <location>
        <begin position="190"/>
        <end position="207"/>
    </location>
</feature>
<dbReference type="InterPro" id="IPR054314">
    <property type="entry name" value="Gins51_C"/>
</dbReference>
<protein>
    <recommendedName>
        <fullName evidence="2">Gins51 C-terminal domain-containing protein</fullName>
    </recommendedName>
</protein>
<dbReference type="AlphaFoldDB" id="A0AA96V5B4"/>
<evidence type="ECO:0000259" key="2">
    <source>
        <dbReference type="Pfam" id="PF22090"/>
    </source>
</evidence>
<dbReference type="GeneID" id="89227974"/>
<feature type="compositionally biased region" description="Basic and acidic residues" evidence="1">
    <location>
        <begin position="145"/>
        <end position="164"/>
    </location>
</feature>
<accession>A0AA96V5B4</accession>
<gene>
    <name evidence="3" type="ORF">MsAm2_05660</name>
</gene>
<feature type="compositionally biased region" description="Polar residues" evidence="1">
    <location>
        <begin position="166"/>
        <end position="175"/>
    </location>
</feature>
<organism evidence="3 4">
    <name type="scientific">Methanolapillus ohkumae</name>
    <dbReference type="NCBI Taxonomy" id="3028298"/>
    <lineage>
        <taxon>Archaea</taxon>
        <taxon>Methanobacteriati</taxon>
        <taxon>Methanobacteriota</taxon>
        <taxon>Stenosarchaea group</taxon>
        <taxon>Methanomicrobia</taxon>
        <taxon>Methanosarcinales</taxon>
        <taxon>Methanosarcinaceae</taxon>
        <taxon>Methanolapillus</taxon>
    </lineage>
</organism>
<keyword evidence="4" id="KW-1185">Reference proteome</keyword>
<dbReference type="Gene3D" id="3.40.5.50">
    <property type="match status" value="1"/>
</dbReference>
<dbReference type="EMBL" id="CP131061">
    <property type="protein sequence ID" value="WNY26789.1"/>
    <property type="molecule type" value="Genomic_DNA"/>
</dbReference>
<evidence type="ECO:0000256" key="1">
    <source>
        <dbReference type="SAM" id="MobiDB-lite"/>
    </source>
</evidence>
<evidence type="ECO:0000313" key="4">
    <source>
        <dbReference type="Proteomes" id="UP001304970"/>
    </source>
</evidence>
<feature type="region of interest" description="Disordered" evidence="1">
    <location>
        <begin position="134"/>
        <end position="213"/>
    </location>
</feature>
<dbReference type="Proteomes" id="UP001304970">
    <property type="component" value="Chromosome"/>
</dbReference>
<dbReference type="RefSeq" id="WP_338098299.1">
    <property type="nucleotide sequence ID" value="NZ_CP131061.1"/>
</dbReference>
<sequence length="275" mass="30277">MDLDKTLEEIKQTARRERGRDLKPIPSDFYETAAAAVKELEAEMIKNGRPRSVEYKMLEDELSSIVFDIETVFMKRVGKIVERATSTAFTNSKTGLLKKDYDKLLAQERVLYEKVLSAIGESRDSMISEITDDHDASAASNTNSKDADKKAPPSDKPKDLEKKMSSGPQPASNSGAAPHLPVDSSANMMSGSVSKSAPPVSSPSQKPESSTNIINEKYVSVRILKDLPEFMGEDKRTYRLHENEVVQLPHANAQLLIKRGVALRIPGSSEGNPES</sequence>
<dbReference type="CDD" id="cd11714">
    <property type="entry name" value="GINS_A_archaea"/>
    <property type="match status" value="1"/>
</dbReference>
<proteinExistence type="predicted"/>
<name>A0AA96V5B4_9EURY</name>